<feature type="transmembrane region" description="Helical" evidence="8">
    <location>
        <begin position="190"/>
        <end position="212"/>
    </location>
</feature>
<feature type="transmembrane region" description="Helical" evidence="8">
    <location>
        <begin position="34"/>
        <end position="54"/>
    </location>
</feature>
<feature type="transmembrane region" description="Helical" evidence="8">
    <location>
        <begin position="249"/>
        <end position="270"/>
    </location>
</feature>
<dbReference type="OrthoDB" id="9996714at2759"/>
<dbReference type="Proteomes" id="UP000663891">
    <property type="component" value="Unassembled WGS sequence"/>
</dbReference>
<keyword evidence="6" id="KW-0675">Receptor</keyword>
<evidence type="ECO:0000256" key="3">
    <source>
        <dbReference type="ARBA" id="ARBA00022989"/>
    </source>
</evidence>
<keyword evidence="3 8" id="KW-1133">Transmembrane helix</keyword>
<evidence type="ECO:0000259" key="9">
    <source>
        <dbReference type="PROSITE" id="PS50262"/>
    </source>
</evidence>
<dbReference type="InterPro" id="IPR017452">
    <property type="entry name" value="GPCR_Rhodpsn_7TM"/>
</dbReference>
<keyword evidence="5 8" id="KW-0472">Membrane</keyword>
<evidence type="ECO:0000313" key="10">
    <source>
        <dbReference type="EMBL" id="CAF0890869.1"/>
    </source>
</evidence>
<evidence type="ECO:0000256" key="6">
    <source>
        <dbReference type="ARBA" id="ARBA00023170"/>
    </source>
</evidence>
<feature type="domain" description="G-protein coupled receptors family 1 profile" evidence="9">
    <location>
        <begin position="46"/>
        <end position="312"/>
    </location>
</feature>
<evidence type="ECO:0000313" key="11">
    <source>
        <dbReference type="Proteomes" id="UP000663891"/>
    </source>
</evidence>
<dbReference type="AlphaFoldDB" id="A0A813YWE4"/>
<dbReference type="EMBL" id="CAJNON010000059">
    <property type="protein sequence ID" value="CAF0890869.1"/>
    <property type="molecule type" value="Genomic_DNA"/>
</dbReference>
<evidence type="ECO:0000256" key="4">
    <source>
        <dbReference type="ARBA" id="ARBA00023040"/>
    </source>
</evidence>
<dbReference type="GO" id="GO:0004930">
    <property type="term" value="F:G protein-coupled receptor activity"/>
    <property type="evidence" value="ECO:0007669"/>
    <property type="project" value="UniProtKB-KW"/>
</dbReference>
<sequence>MNITTTNTTIASTSDYDTRMIALVNLLNQTISQVALGLICIMGNIGSIFNCIVFSQPAFQKSPCAMYFIAASFSQLFTFDFALFTRMLHYGYNMKALNYELWYCKIRFYLFYIFVAVPRYNLIMATVDRFFASSRDALRRQWSSQKIALRVIIANSILWCIIYIQVLVFYEINNSNCSYRGGSYGIFFSIYISIDSGVLPISLMLIFGLLTVKHVHQSKQRIVPATGNNDAQANQTGRMSKKDAQLHKMLANQILLFLILNIPNPCYLVYQSFIVNSELSPLRRASESFASNMTYVLVYLGFSLTFANFFISSDIFRREFIQLIRTKVLRQNPRRTTSTGGATTVKVLRPTDGEE</sequence>
<dbReference type="InterPro" id="IPR000276">
    <property type="entry name" value="GPCR_Rhodpsn"/>
</dbReference>
<dbReference type="Pfam" id="PF00001">
    <property type="entry name" value="7tm_1"/>
    <property type="match status" value="1"/>
</dbReference>
<keyword evidence="7" id="KW-0807">Transducer</keyword>
<evidence type="ECO:0000256" key="5">
    <source>
        <dbReference type="ARBA" id="ARBA00023136"/>
    </source>
</evidence>
<reference evidence="10" key="1">
    <citation type="submission" date="2021-02" db="EMBL/GenBank/DDBJ databases">
        <authorList>
            <person name="Nowell W R."/>
        </authorList>
    </citation>
    <scope>NUCLEOTIDE SEQUENCE</scope>
</reference>
<organism evidence="10 11">
    <name type="scientific">Adineta steineri</name>
    <dbReference type="NCBI Taxonomy" id="433720"/>
    <lineage>
        <taxon>Eukaryota</taxon>
        <taxon>Metazoa</taxon>
        <taxon>Spiralia</taxon>
        <taxon>Gnathifera</taxon>
        <taxon>Rotifera</taxon>
        <taxon>Eurotatoria</taxon>
        <taxon>Bdelloidea</taxon>
        <taxon>Adinetida</taxon>
        <taxon>Adinetidae</taxon>
        <taxon>Adineta</taxon>
    </lineage>
</organism>
<feature type="transmembrane region" description="Helical" evidence="8">
    <location>
        <begin position="108"/>
        <end position="127"/>
    </location>
</feature>
<evidence type="ECO:0000256" key="1">
    <source>
        <dbReference type="ARBA" id="ARBA00004141"/>
    </source>
</evidence>
<dbReference type="PANTHER" id="PTHR24243:SF230">
    <property type="entry name" value="G-PROTEIN COUPLED RECEPTORS FAMILY 1 PROFILE DOMAIN-CONTAINING PROTEIN"/>
    <property type="match status" value="1"/>
</dbReference>
<protein>
    <recommendedName>
        <fullName evidence="9">G-protein coupled receptors family 1 profile domain-containing protein</fullName>
    </recommendedName>
</protein>
<feature type="transmembrane region" description="Helical" evidence="8">
    <location>
        <begin position="147"/>
        <end position="170"/>
    </location>
</feature>
<gene>
    <name evidence="10" type="ORF">VCS650_LOCUS8768</name>
</gene>
<keyword evidence="4" id="KW-0297">G-protein coupled receptor</keyword>
<evidence type="ECO:0000256" key="7">
    <source>
        <dbReference type="ARBA" id="ARBA00023224"/>
    </source>
</evidence>
<feature type="transmembrane region" description="Helical" evidence="8">
    <location>
        <begin position="66"/>
        <end position="88"/>
    </location>
</feature>
<dbReference type="PROSITE" id="PS50262">
    <property type="entry name" value="G_PROTEIN_RECEP_F1_2"/>
    <property type="match status" value="1"/>
</dbReference>
<dbReference type="GO" id="GO:0005886">
    <property type="term" value="C:plasma membrane"/>
    <property type="evidence" value="ECO:0007669"/>
    <property type="project" value="TreeGrafter"/>
</dbReference>
<comment type="caution">
    <text evidence="10">The sequence shown here is derived from an EMBL/GenBank/DDBJ whole genome shotgun (WGS) entry which is preliminary data.</text>
</comment>
<accession>A0A813YWE4</accession>
<name>A0A813YWE4_9BILA</name>
<feature type="transmembrane region" description="Helical" evidence="8">
    <location>
        <begin position="290"/>
        <end position="311"/>
    </location>
</feature>
<dbReference type="Gene3D" id="1.20.1070.10">
    <property type="entry name" value="Rhodopsin 7-helix transmembrane proteins"/>
    <property type="match status" value="1"/>
</dbReference>
<keyword evidence="2 8" id="KW-0812">Transmembrane</keyword>
<dbReference type="PANTHER" id="PTHR24243">
    <property type="entry name" value="G-PROTEIN COUPLED RECEPTOR"/>
    <property type="match status" value="1"/>
</dbReference>
<proteinExistence type="predicted"/>
<comment type="subcellular location">
    <subcellularLocation>
        <location evidence="1">Membrane</location>
        <topology evidence="1">Multi-pass membrane protein</topology>
    </subcellularLocation>
</comment>
<evidence type="ECO:0000256" key="8">
    <source>
        <dbReference type="SAM" id="Phobius"/>
    </source>
</evidence>
<dbReference type="SUPFAM" id="SSF81321">
    <property type="entry name" value="Family A G protein-coupled receptor-like"/>
    <property type="match status" value="1"/>
</dbReference>
<evidence type="ECO:0000256" key="2">
    <source>
        <dbReference type="ARBA" id="ARBA00022692"/>
    </source>
</evidence>